<sequence length="88" mass="9365">MAKNLHGLSATSSTGVGPPPTSVSDLVSDLVRAVAVVFLVSLSERKMISQNKSIQNLGQPLEVISTPPQGAYHDQNCTSWSSREIEIS</sequence>
<dbReference type="Proteomes" id="UP000886595">
    <property type="component" value="Unassembled WGS sequence"/>
</dbReference>
<comment type="caution">
    <text evidence="2">The sequence shown here is derived from an EMBL/GenBank/DDBJ whole genome shotgun (WGS) entry which is preliminary data.</text>
</comment>
<evidence type="ECO:0000313" key="3">
    <source>
        <dbReference type="Proteomes" id="UP000886595"/>
    </source>
</evidence>
<evidence type="ECO:0000256" key="1">
    <source>
        <dbReference type="SAM" id="MobiDB-lite"/>
    </source>
</evidence>
<evidence type="ECO:0000313" key="2">
    <source>
        <dbReference type="EMBL" id="KAG2276190.1"/>
    </source>
</evidence>
<name>A0A8X7QWW3_BRACI</name>
<dbReference type="AlphaFoldDB" id="A0A8X7QWW3"/>
<reference evidence="2 3" key="1">
    <citation type="submission" date="2020-02" db="EMBL/GenBank/DDBJ databases">
        <authorList>
            <person name="Ma Q."/>
            <person name="Huang Y."/>
            <person name="Song X."/>
            <person name="Pei D."/>
        </authorList>
    </citation>
    <scope>NUCLEOTIDE SEQUENCE [LARGE SCALE GENOMIC DNA]</scope>
    <source>
        <strain evidence="2">Sxm20200214</strain>
        <tissue evidence="2">Leaf</tissue>
    </source>
</reference>
<feature type="region of interest" description="Disordered" evidence="1">
    <location>
        <begin position="1"/>
        <end position="22"/>
    </location>
</feature>
<protein>
    <submittedName>
        <fullName evidence="2">Uncharacterized protein</fullName>
    </submittedName>
</protein>
<organism evidence="2 3">
    <name type="scientific">Brassica carinata</name>
    <name type="common">Ethiopian mustard</name>
    <name type="synonym">Abyssinian cabbage</name>
    <dbReference type="NCBI Taxonomy" id="52824"/>
    <lineage>
        <taxon>Eukaryota</taxon>
        <taxon>Viridiplantae</taxon>
        <taxon>Streptophyta</taxon>
        <taxon>Embryophyta</taxon>
        <taxon>Tracheophyta</taxon>
        <taxon>Spermatophyta</taxon>
        <taxon>Magnoliopsida</taxon>
        <taxon>eudicotyledons</taxon>
        <taxon>Gunneridae</taxon>
        <taxon>Pentapetalae</taxon>
        <taxon>rosids</taxon>
        <taxon>malvids</taxon>
        <taxon>Brassicales</taxon>
        <taxon>Brassicaceae</taxon>
        <taxon>Brassiceae</taxon>
        <taxon>Brassica</taxon>
    </lineage>
</organism>
<proteinExistence type="predicted"/>
<dbReference type="EMBL" id="JAAMPC010000012">
    <property type="protein sequence ID" value="KAG2276190.1"/>
    <property type="molecule type" value="Genomic_DNA"/>
</dbReference>
<accession>A0A8X7QWW3</accession>
<gene>
    <name evidence="2" type="ORF">Bca52824_058745</name>
</gene>
<keyword evidence="3" id="KW-1185">Reference proteome</keyword>
<feature type="region of interest" description="Disordered" evidence="1">
    <location>
        <begin position="65"/>
        <end position="88"/>
    </location>
</feature>